<dbReference type="EMBL" id="JAMPKK010000043">
    <property type="protein sequence ID" value="MEP0866421.1"/>
    <property type="molecule type" value="Genomic_DNA"/>
</dbReference>
<accession>A0ABV0JUU3</accession>
<reference evidence="1 2" key="1">
    <citation type="submission" date="2022-04" db="EMBL/GenBank/DDBJ databases">
        <title>Positive selection, recombination, and allopatry shape intraspecific diversity of widespread and dominant cyanobacteria.</title>
        <authorList>
            <person name="Wei J."/>
            <person name="Shu W."/>
            <person name="Hu C."/>
        </authorList>
    </citation>
    <scope>NUCLEOTIDE SEQUENCE [LARGE SCALE GENOMIC DNA]</scope>
    <source>
        <strain evidence="1 2">GB2-A5</strain>
    </source>
</reference>
<keyword evidence="2" id="KW-1185">Reference proteome</keyword>
<sequence>MSEPKNIASLINTWQTIIQCEQKTWVLFENGTCLILTEPQQDLATQAKAIMSEWGPVYYGSCSGDFIVINLLNCPGWVVTGDHPDMLSYVSPDEFEEDEPSDFIIGLIGKKKQDADAKYLKIIYIEDKR</sequence>
<evidence type="ECO:0000313" key="2">
    <source>
        <dbReference type="Proteomes" id="UP001442494"/>
    </source>
</evidence>
<dbReference type="Proteomes" id="UP001442494">
    <property type="component" value="Unassembled WGS sequence"/>
</dbReference>
<protein>
    <submittedName>
        <fullName evidence="1">Uncharacterized protein</fullName>
    </submittedName>
</protein>
<name>A0ABV0JUU3_9CYAN</name>
<evidence type="ECO:0000313" key="1">
    <source>
        <dbReference type="EMBL" id="MEP0866421.1"/>
    </source>
</evidence>
<dbReference type="RefSeq" id="WP_190422798.1">
    <property type="nucleotide sequence ID" value="NZ_JAMPKK010000043.1"/>
</dbReference>
<proteinExistence type="predicted"/>
<comment type="caution">
    <text evidence="1">The sequence shown here is derived from an EMBL/GenBank/DDBJ whole genome shotgun (WGS) entry which is preliminary data.</text>
</comment>
<gene>
    <name evidence="1" type="ORF">NDI37_18345</name>
</gene>
<organism evidence="1 2">
    <name type="scientific">Funiculus sociatus GB2-A5</name>
    <dbReference type="NCBI Taxonomy" id="2933946"/>
    <lineage>
        <taxon>Bacteria</taxon>
        <taxon>Bacillati</taxon>
        <taxon>Cyanobacteriota</taxon>
        <taxon>Cyanophyceae</taxon>
        <taxon>Coleofasciculales</taxon>
        <taxon>Coleofasciculaceae</taxon>
        <taxon>Funiculus</taxon>
    </lineage>
</organism>